<feature type="domain" description="A to I editase" evidence="4">
    <location>
        <begin position="271"/>
        <end position="595"/>
    </location>
</feature>
<dbReference type="Pfam" id="PF00035">
    <property type="entry name" value="dsrm"/>
    <property type="match status" value="2"/>
</dbReference>
<evidence type="ECO:0000256" key="1">
    <source>
        <dbReference type="PROSITE-ProRule" id="PRU00266"/>
    </source>
</evidence>
<dbReference type="AlphaFoldDB" id="A0AAN7PC86"/>
<dbReference type="GO" id="GO:0005730">
    <property type="term" value="C:nucleolus"/>
    <property type="evidence" value="ECO:0007669"/>
    <property type="project" value="TreeGrafter"/>
</dbReference>
<dbReference type="GO" id="GO:0003726">
    <property type="term" value="F:double-stranded RNA adenosine deaminase activity"/>
    <property type="evidence" value="ECO:0007669"/>
    <property type="project" value="TreeGrafter"/>
</dbReference>
<evidence type="ECO:0000259" key="4">
    <source>
        <dbReference type="PROSITE" id="PS50141"/>
    </source>
</evidence>
<dbReference type="SUPFAM" id="SSF54768">
    <property type="entry name" value="dsRNA-binding domain-like"/>
    <property type="match status" value="2"/>
</dbReference>
<dbReference type="PANTHER" id="PTHR10910:SF62">
    <property type="entry name" value="AT07585P-RELATED"/>
    <property type="match status" value="1"/>
</dbReference>
<dbReference type="GO" id="GO:0005737">
    <property type="term" value="C:cytoplasm"/>
    <property type="evidence" value="ECO:0007669"/>
    <property type="project" value="TreeGrafter"/>
</dbReference>
<dbReference type="Pfam" id="PF02137">
    <property type="entry name" value="A_deamin"/>
    <property type="match status" value="1"/>
</dbReference>
<evidence type="ECO:0000256" key="2">
    <source>
        <dbReference type="SAM" id="MobiDB-lite"/>
    </source>
</evidence>
<protein>
    <recommendedName>
        <fullName evidence="7">Double-stranded RNA-specific editase Adar</fullName>
    </recommendedName>
</protein>
<dbReference type="SMART" id="SM00358">
    <property type="entry name" value="DSRM"/>
    <property type="match status" value="2"/>
</dbReference>
<sequence length="602" mass="66984">MKRVKFGKTLRAKKRLLEDGGESNYSPSKKKKKEPITINIGPPHSPIFKVAVEVNGQKYIGRGGSKKLAKCKAAEKALQSFIQLPNNVNVAPPTTTSDLDFTSDRFEANNAKNSASEEIPPNNIQSVQSENHNQTKSAVMLLNELYPGSRYECLESSNDVYSRYKVTVTIGEEKFVGMGSRKKSAKHSAAAAALTKLLGETGMKTGMCLISPYRRQNVTIEQQQLADHVGRLVLEKFSDLMKSDPFHARRKVLSGIVMTRGSDLSNSEIIGVTTGTKCVSGEHMSMHGASLNDLHAEILARRCLVSYLYDQLELLVDNLAKKNDSIFEARFDNRGFKLKSNIGFHLYINTAPCGDARIFSPHEDSEDIDLHPHRSSRGQLRTKIESGEGTIPVKLNAIQTWDGVLQGERLLTMACSDKIARWNVLGLQGALLSHFVDPIYLKSITLGSLFKESHLYRAICGRVENTLQGLPPPYLLNRPQMLSTTSSESRHPAKAPSFSVNWVYGCSDVEIINTTIGKPEVGFSRLCKQNFMRRFIDVCRKVSHHSNFSMDLPILYNEAKESAKNYNVAKKQLLEAFSKAGLGTWVNKPVEQDQFALELSPF</sequence>
<dbReference type="Proteomes" id="UP001353858">
    <property type="component" value="Unassembled WGS sequence"/>
</dbReference>
<dbReference type="InterPro" id="IPR014720">
    <property type="entry name" value="dsRBD_dom"/>
</dbReference>
<dbReference type="GO" id="GO:0003725">
    <property type="term" value="F:double-stranded RNA binding"/>
    <property type="evidence" value="ECO:0007669"/>
    <property type="project" value="TreeGrafter"/>
</dbReference>
<keyword evidence="1" id="KW-0694">RNA-binding</keyword>
<evidence type="ECO:0000313" key="6">
    <source>
        <dbReference type="Proteomes" id="UP001353858"/>
    </source>
</evidence>
<reference evidence="6" key="1">
    <citation type="submission" date="2023-01" db="EMBL/GenBank/DDBJ databases">
        <title>Key to firefly adult light organ development and bioluminescence: homeobox transcription factors regulate luciferase expression and transportation to peroxisome.</title>
        <authorList>
            <person name="Fu X."/>
        </authorList>
    </citation>
    <scope>NUCLEOTIDE SEQUENCE [LARGE SCALE GENOMIC DNA]</scope>
</reference>
<dbReference type="PROSITE" id="PS50137">
    <property type="entry name" value="DS_RBD"/>
    <property type="match status" value="2"/>
</dbReference>
<dbReference type="GO" id="GO:0008251">
    <property type="term" value="F:tRNA-specific adenosine deaminase activity"/>
    <property type="evidence" value="ECO:0007669"/>
    <property type="project" value="TreeGrafter"/>
</dbReference>
<keyword evidence="6" id="KW-1185">Reference proteome</keyword>
<evidence type="ECO:0000313" key="5">
    <source>
        <dbReference type="EMBL" id="KAK4882402.1"/>
    </source>
</evidence>
<dbReference type="PANTHER" id="PTHR10910">
    <property type="entry name" value="EUKARYOTE SPECIFIC DSRNA BINDING PROTEIN"/>
    <property type="match status" value="1"/>
</dbReference>
<organism evidence="5 6">
    <name type="scientific">Aquatica leii</name>
    <dbReference type="NCBI Taxonomy" id="1421715"/>
    <lineage>
        <taxon>Eukaryota</taxon>
        <taxon>Metazoa</taxon>
        <taxon>Ecdysozoa</taxon>
        <taxon>Arthropoda</taxon>
        <taxon>Hexapoda</taxon>
        <taxon>Insecta</taxon>
        <taxon>Pterygota</taxon>
        <taxon>Neoptera</taxon>
        <taxon>Endopterygota</taxon>
        <taxon>Coleoptera</taxon>
        <taxon>Polyphaga</taxon>
        <taxon>Elateriformia</taxon>
        <taxon>Elateroidea</taxon>
        <taxon>Lampyridae</taxon>
        <taxon>Luciolinae</taxon>
        <taxon>Aquatica</taxon>
    </lineage>
</organism>
<dbReference type="GO" id="GO:0006382">
    <property type="term" value="P:adenosine to inosine editing"/>
    <property type="evidence" value="ECO:0007669"/>
    <property type="project" value="TreeGrafter"/>
</dbReference>
<dbReference type="GO" id="GO:0006396">
    <property type="term" value="P:RNA processing"/>
    <property type="evidence" value="ECO:0007669"/>
    <property type="project" value="InterPro"/>
</dbReference>
<feature type="region of interest" description="Disordered" evidence="2">
    <location>
        <begin position="16"/>
        <end position="40"/>
    </location>
</feature>
<dbReference type="SMART" id="SM00552">
    <property type="entry name" value="ADEAMc"/>
    <property type="match status" value="1"/>
</dbReference>
<dbReference type="InterPro" id="IPR002466">
    <property type="entry name" value="A_deamin"/>
</dbReference>
<evidence type="ECO:0000259" key="3">
    <source>
        <dbReference type="PROSITE" id="PS50137"/>
    </source>
</evidence>
<feature type="domain" description="DRBM" evidence="3">
    <location>
        <begin position="11"/>
        <end position="83"/>
    </location>
</feature>
<dbReference type="EMBL" id="JARPUR010000002">
    <property type="protein sequence ID" value="KAK4882402.1"/>
    <property type="molecule type" value="Genomic_DNA"/>
</dbReference>
<evidence type="ECO:0008006" key="7">
    <source>
        <dbReference type="Google" id="ProtNLM"/>
    </source>
</evidence>
<proteinExistence type="predicted"/>
<comment type="caution">
    <text evidence="5">The sequence shown here is derived from an EMBL/GenBank/DDBJ whole genome shotgun (WGS) entry which is preliminary data.</text>
</comment>
<dbReference type="GO" id="GO:0010468">
    <property type="term" value="P:regulation of gene expression"/>
    <property type="evidence" value="ECO:0007669"/>
    <property type="project" value="UniProtKB-ARBA"/>
</dbReference>
<gene>
    <name evidence="5" type="ORF">RN001_005721</name>
</gene>
<feature type="domain" description="DRBM" evidence="3">
    <location>
        <begin position="163"/>
        <end position="199"/>
    </location>
</feature>
<dbReference type="PROSITE" id="PS50141">
    <property type="entry name" value="A_DEAMIN_EDITASE"/>
    <property type="match status" value="1"/>
</dbReference>
<name>A0AAN7PC86_9COLE</name>
<dbReference type="Gene3D" id="3.30.160.20">
    <property type="match status" value="2"/>
</dbReference>
<accession>A0AAN7PC86</accession>